<evidence type="ECO:0000256" key="3">
    <source>
        <dbReference type="SAM" id="SignalP"/>
    </source>
</evidence>
<reference evidence="5 6" key="1">
    <citation type="journal article" date="2016" name="Environ. Microbiol.">
        <title>Genomic resolution of a cold subsurface aquifer community provides metabolic insights for novel microbes adapted to high CO concentrations.</title>
        <authorList>
            <person name="Probst A.J."/>
            <person name="Castelle C.J."/>
            <person name="Singh A."/>
            <person name="Brown C.T."/>
            <person name="Anantharaman K."/>
            <person name="Sharon I."/>
            <person name="Hug L.A."/>
            <person name="Burstein D."/>
            <person name="Emerson J.B."/>
            <person name="Thomas B.C."/>
            <person name="Banfield J.F."/>
        </authorList>
    </citation>
    <scope>NUCLEOTIDE SEQUENCE [LARGE SCALE GENOMIC DNA]</scope>
    <source>
        <strain evidence="5">CG2_30_39_24</strain>
    </source>
</reference>
<evidence type="ECO:0000256" key="2">
    <source>
        <dbReference type="SAM" id="Phobius"/>
    </source>
</evidence>
<name>A0A1J5FGL5_9BACT</name>
<protein>
    <recommendedName>
        <fullName evidence="4">Purple acid phosphatase N-terminal domain-containing protein</fullName>
    </recommendedName>
</protein>
<dbReference type="GO" id="GO:0046872">
    <property type="term" value="F:metal ion binding"/>
    <property type="evidence" value="ECO:0007669"/>
    <property type="project" value="InterPro"/>
</dbReference>
<accession>A0A1J5FGL5</accession>
<gene>
    <name evidence="5" type="ORF">AUK13_02655</name>
</gene>
<keyword evidence="3" id="KW-0732">Signal</keyword>
<dbReference type="SUPFAM" id="SSF49363">
    <property type="entry name" value="Purple acid phosphatase, N-terminal domain"/>
    <property type="match status" value="1"/>
</dbReference>
<feature type="region of interest" description="Disordered" evidence="1">
    <location>
        <begin position="297"/>
        <end position="329"/>
    </location>
</feature>
<keyword evidence="2" id="KW-0812">Transmembrane</keyword>
<dbReference type="STRING" id="1805236.AUK13_02655"/>
<feature type="chain" id="PRO_5013040606" description="Purple acid phosphatase N-terminal domain-containing protein" evidence="3">
    <location>
        <begin position="31"/>
        <end position="406"/>
    </location>
</feature>
<comment type="caution">
    <text evidence="5">The sequence shown here is derived from an EMBL/GenBank/DDBJ whole genome shotgun (WGS) entry which is preliminary data.</text>
</comment>
<keyword evidence="2" id="KW-0472">Membrane</keyword>
<dbReference type="InterPro" id="IPR008963">
    <property type="entry name" value="Purple_acid_Pase-like_N"/>
</dbReference>
<dbReference type="InterPro" id="IPR015914">
    <property type="entry name" value="PAPs_N"/>
</dbReference>
<dbReference type="AlphaFoldDB" id="A0A1J5FGL5"/>
<dbReference type="Pfam" id="PF16656">
    <property type="entry name" value="Pur_ac_phosph_N"/>
    <property type="match status" value="1"/>
</dbReference>
<organism evidence="5 6">
    <name type="scientific">Candidatus Kuenenbacteria bacterium CG2_30_39_24</name>
    <dbReference type="NCBI Taxonomy" id="1805236"/>
    <lineage>
        <taxon>Bacteria</taxon>
        <taxon>Candidatus Kueneniibacteriota</taxon>
    </lineage>
</organism>
<evidence type="ECO:0000313" key="5">
    <source>
        <dbReference type="EMBL" id="OIP55559.1"/>
    </source>
</evidence>
<feature type="domain" description="Purple acid phosphatase N-terminal" evidence="4">
    <location>
        <begin position="200"/>
        <end position="292"/>
    </location>
</feature>
<dbReference type="Proteomes" id="UP000183922">
    <property type="component" value="Unassembled WGS sequence"/>
</dbReference>
<feature type="transmembrane region" description="Helical" evidence="2">
    <location>
        <begin position="384"/>
        <end position="404"/>
    </location>
</feature>
<feature type="signal peptide" evidence="3">
    <location>
        <begin position="1"/>
        <end position="30"/>
    </location>
</feature>
<evidence type="ECO:0000313" key="6">
    <source>
        <dbReference type="Proteomes" id="UP000183922"/>
    </source>
</evidence>
<sequence>MKKNTYSSIIFCLTILGLMSPMFSIKTAQAVSPDDLIVIFNPKPLFGAVNFAPGQSVSGLVEVKNNSGATKTIITEAINVTDPQKFGDGLGFKIKENDNTVYGNGEKTLTNFFNAGEVNLSSLSNGVTTTYEYIVTFQPAANDDYQGKKLDNFDILIGFKGEEGRATVISGTGGGGGGTGGTGALPAGLTIYTEASSIASNNEVIITWLTNYYSTSRVIYSVASEEHIFNLSSIPDYGYAHSSPEINTPANPNGVTFHSVTLNSLLPGTTYYYRVISHASPDTVGKELSFTTSGNLATEQNQTGKGQNVSQPSQGGTVFGEQTGGTAGSEEEIISSGDLAGEASAAPGATGIVAGETSDKIAEQVQGASDQVPVVLPVCLLCNVWFWLILVLLFMVLALGYWLITS</sequence>
<evidence type="ECO:0000259" key="4">
    <source>
        <dbReference type="Pfam" id="PF16656"/>
    </source>
</evidence>
<evidence type="ECO:0000256" key="1">
    <source>
        <dbReference type="SAM" id="MobiDB-lite"/>
    </source>
</evidence>
<dbReference type="EMBL" id="MNYR01000041">
    <property type="protein sequence ID" value="OIP55559.1"/>
    <property type="molecule type" value="Genomic_DNA"/>
</dbReference>
<keyword evidence="2" id="KW-1133">Transmembrane helix</keyword>
<dbReference type="GO" id="GO:0003993">
    <property type="term" value="F:acid phosphatase activity"/>
    <property type="evidence" value="ECO:0007669"/>
    <property type="project" value="InterPro"/>
</dbReference>
<feature type="compositionally biased region" description="Polar residues" evidence="1">
    <location>
        <begin position="297"/>
        <end position="316"/>
    </location>
</feature>
<proteinExistence type="predicted"/>
<dbReference type="Gene3D" id="2.60.40.380">
    <property type="entry name" value="Purple acid phosphatase-like, N-terminal"/>
    <property type="match status" value="1"/>
</dbReference>